<evidence type="ECO:0000256" key="2">
    <source>
        <dbReference type="ARBA" id="ARBA00022448"/>
    </source>
</evidence>
<dbReference type="Proteomes" id="UP000800092">
    <property type="component" value="Unassembled WGS sequence"/>
</dbReference>
<keyword evidence="4 11" id="KW-0812">Transmembrane</keyword>
<evidence type="ECO:0000256" key="7">
    <source>
        <dbReference type="ARBA" id="ARBA00023065"/>
    </source>
</evidence>
<evidence type="ECO:0000256" key="5">
    <source>
        <dbReference type="ARBA" id="ARBA00022989"/>
    </source>
</evidence>
<feature type="transmembrane region" description="Helical" evidence="11">
    <location>
        <begin position="37"/>
        <end position="54"/>
    </location>
</feature>
<proteinExistence type="predicted"/>
<feature type="transmembrane region" description="Helical" evidence="11">
    <location>
        <begin position="381"/>
        <end position="402"/>
    </location>
</feature>
<dbReference type="InterPro" id="IPR038770">
    <property type="entry name" value="Na+/solute_symporter_sf"/>
</dbReference>
<feature type="compositionally biased region" description="Polar residues" evidence="10">
    <location>
        <begin position="437"/>
        <end position="455"/>
    </location>
</feature>
<evidence type="ECO:0000256" key="3">
    <source>
        <dbReference type="ARBA" id="ARBA00022449"/>
    </source>
</evidence>
<evidence type="ECO:0000256" key="6">
    <source>
        <dbReference type="ARBA" id="ARBA00023053"/>
    </source>
</evidence>
<dbReference type="GO" id="GO:1902600">
    <property type="term" value="P:proton transmembrane transport"/>
    <property type="evidence" value="ECO:0007669"/>
    <property type="project" value="InterPro"/>
</dbReference>
<evidence type="ECO:0000256" key="4">
    <source>
        <dbReference type="ARBA" id="ARBA00022692"/>
    </source>
</evidence>
<dbReference type="InterPro" id="IPR006153">
    <property type="entry name" value="Cation/H_exchanger_TM"/>
</dbReference>
<feature type="transmembrane region" description="Helical" evidence="11">
    <location>
        <begin position="159"/>
        <end position="179"/>
    </location>
</feature>
<evidence type="ECO:0000256" key="8">
    <source>
        <dbReference type="ARBA" id="ARBA00023136"/>
    </source>
</evidence>
<keyword evidence="8 11" id="KW-0472">Membrane</keyword>
<feature type="transmembrane region" description="Helical" evidence="11">
    <location>
        <begin position="191"/>
        <end position="216"/>
    </location>
</feature>
<protein>
    <submittedName>
        <fullName evidence="13">Sodium/hydrogen exchanger</fullName>
    </submittedName>
</protein>
<accession>A0A6A6GY29</accession>
<feature type="transmembrane region" description="Helical" evidence="11">
    <location>
        <begin position="124"/>
        <end position="147"/>
    </location>
</feature>
<feature type="transmembrane region" description="Helical" evidence="11">
    <location>
        <begin position="14"/>
        <end position="30"/>
    </location>
</feature>
<feature type="transmembrane region" description="Helical" evidence="11">
    <location>
        <begin position="481"/>
        <end position="506"/>
    </location>
</feature>
<comment type="subcellular location">
    <subcellularLocation>
        <location evidence="1">Membrane</location>
        <topology evidence="1">Multi-pass membrane protein</topology>
    </subcellularLocation>
</comment>
<dbReference type="EMBL" id="ML991840">
    <property type="protein sequence ID" value="KAF2230501.1"/>
    <property type="molecule type" value="Genomic_DNA"/>
</dbReference>
<feature type="domain" description="Cation/H+ exchanger transmembrane" evidence="12">
    <location>
        <begin position="36"/>
        <end position="283"/>
    </location>
</feature>
<feature type="region of interest" description="Disordered" evidence="10">
    <location>
        <begin position="291"/>
        <end position="338"/>
    </location>
</feature>
<dbReference type="Pfam" id="PF00999">
    <property type="entry name" value="Na_H_Exchanger"/>
    <property type="match status" value="1"/>
</dbReference>
<organism evidence="13 14">
    <name type="scientific">Viridothelium virens</name>
    <name type="common">Speckled blister lichen</name>
    <name type="synonym">Trypethelium virens</name>
    <dbReference type="NCBI Taxonomy" id="1048519"/>
    <lineage>
        <taxon>Eukaryota</taxon>
        <taxon>Fungi</taxon>
        <taxon>Dikarya</taxon>
        <taxon>Ascomycota</taxon>
        <taxon>Pezizomycotina</taxon>
        <taxon>Dothideomycetes</taxon>
        <taxon>Dothideomycetes incertae sedis</taxon>
        <taxon>Trypetheliales</taxon>
        <taxon>Trypetheliaceae</taxon>
        <taxon>Viridothelium</taxon>
    </lineage>
</organism>
<dbReference type="PANTHER" id="PTHR43562:SF3">
    <property type="entry name" value="SODIUM ION_PROTON EXCHANGER (EUROFUNG)"/>
    <property type="match status" value="1"/>
</dbReference>
<keyword evidence="5 11" id="KW-1133">Transmembrane helix</keyword>
<evidence type="ECO:0000256" key="9">
    <source>
        <dbReference type="ARBA" id="ARBA00023201"/>
    </source>
</evidence>
<evidence type="ECO:0000256" key="11">
    <source>
        <dbReference type="SAM" id="Phobius"/>
    </source>
</evidence>
<keyword evidence="3" id="KW-0050">Antiport</keyword>
<keyword evidence="6" id="KW-0915">Sodium</keyword>
<evidence type="ECO:0000313" key="14">
    <source>
        <dbReference type="Proteomes" id="UP000800092"/>
    </source>
</evidence>
<dbReference type="GO" id="GO:0016020">
    <property type="term" value="C:membrane"/>
    <property type="evidence" value="ECO:0007669"/>
    <property type="project" value="UniProtKB-SubCell"/>
</dbReference>
<feature type="transmembrane region" description="Helical" evidence="11">
    <location>
        <begin position="66"/>
        <end position="85"/>
    </location>
</feature>
<feature type="transmembrane region" description="Helical" evidence="11">
    <location>
        <begin position="97"/>
        <end position="118"/>
    </location>
</feature>
<reference evidence="13" key="1">
    <citation type="journal article" date="2020" name="Stud. Mycol.">
        <title>101 Dothideomycetes genomes: a test case for predicting lifestyles and emergence of pathogens.</title>
        <authorList>
            <person name="Haridas S."/>
            <person name="Albert R."/>
            <person name="Binder M."/>
            <person name="Bloem J."/>
            <person name="Labutti K."/>
            <person name="Salamov A."/>
            <person name="Andreopoulos B."/>
            <person name="Baker S."/>
            <person name="Barry K."/>
            <person name="Bills G."/>
            <person name="Bluhm B."/>
            <person name="Cannon C."/>
            <person name="Castanera R."/>
            <person name="Culley D."/>
            <person name="Daum C."/>
            <person name="Ezra D."/>
            <person name="Gonzalez J."/>
            <person name="Henrissat B."/>
            <person name="Kuo A."/>
            <person name="Liang C."/>
            <person name="Lipzen A."/>
            <person name="Lutzoni F."/>
            <person name="Magnuson J."/>
            <person name="Mondo S."/>
            <person name="Nolan M."/>
            <person name="Ohm R."/>
            <person name="Pangilinan J."/>
            <person name="Park H.-J."/>
            <person name="Ramirez L."/>
            <person name="Alfaro M."/>
            <person name="Sun H."/>
            <person name="Tritt A."/>
            <person name="Yoshinaga Y."/>
            <person name="Zwiers L.-H."/>
            <person name="Turgeon B."/>
            <person name="Goodwin S."/>
            <person name="Spatafora J."/>
            <person name="Crous P."/>
            <person name="Grigoriev I."/>
        </authorList>
    </citation>
    <scope>NUCLEOTIDE SEQUENCE</scope>
    <source>
        <strain evidence="13">Tuck. ex Michener</strain>
    </source>
</reference>
<evidence type="ECO:0000259" key="12">
    <source>
        <dbReference type="Pfam" id="PF00999"/>
    </source>
</evidence>
<feature type="transmembrane region" description="Helical" evidence="11">
    <location>
        <begin position="356"/>
        <end position="375"/>
    </location>
</feature>
<evidence type="ECO:0000256" key="10">
    <source>
        <dbReference type="SAM" id="MobiDB-lite"/>
    </source>
</evidence>
<gene>
    <name evidence="13" type="ORF">EV356DRAFT_561477</name>
</gene>
<keyword evidence="2" id="KW-0813">Transport</keyword>
<keyword evidence="9" id="KW-0739">Sodium transport</keyword>
<sequence length="580" mass="62180">MAASTSLPYVEPDIITILVLSSFLLFANVLNYCLDKLLYCDLIGQVLLGVAWGTPGSKWLSETAEATIIELGYLGLILLVFDGGLSTSFTALKANLLLSICVALTGISIPIALSFVLTSLANATYLQAFAAGAALCSTSLGTTFTVLHTSGLTKTRLGVVLVSAAMMDDVVGLVMVQVVSNLGGAKASVTAVVTIRSVLVSLAFAVFVPVACRSVVKPVTNALNRLREAKPHGRVNQILSRCETALAIHTALLVALTTAASYAGTSNLFAAYLAGAIISWWDTEVPHVVPNLPQEMEMPESRGPSLSTRETAEIQDSPGEHSVHDPQPSPTNKLSESETSGAAIYERFYKLAVQRILKPFFFTSVGFSIPISRIFSSTVIWKGAVYTILMAIGKLVCGIWLVRITVPQLPQLQIRPTLRLVCWGLPKKQSVSKRSNRSLQSTPPSNDKASGTTAIKRQGKAKQQEPCSRLTSRSPRKPRSLYPPAILASAMAARGEIGFLISALAQSNGIFDIRPPDASNASESELFLLVTWAIVLCTLIGPLCVGALVRRVKKLERQNHGGDRVNLEGRRDVLGVWGIQ</sequence>
<dbReference type="GO" id="GO:0006814">
    <property type="term" value="P:sodium ion transport"/>
    <property type="evidence" value="ECO:0007669"/>
    <property type="project" value="UniProtKB-KW"/>
</dbReference>
<keyword evidence="14" id="KW-1185">Reference proteome</keyword>
<feature type="transmembrane region" description="Helical" evidence="11">
    <location>
        <begin position="526"/>
        <end position="549"/>
    </location>
</feature>
<evidence type="ECO:0000256" key="1">
    <source>
        <dbReference type="ARBA" id="ARBA00004141"/>
    </source>
</evidence>
<dbReference type="AlphaFoldDB" id="A0A6A6GY29"/>
<name>A0A6A6GY29_VIRVR</name>
<keyword evidence="7" id="KW-0406">Ion transport</keyword>
<evidence type="ECO:0000313" key="13">
    <source>
        <dbReference type="EMBL" id="KAF2230501.1"/>
    </source>
</evidence>
<dbReference type="Gene3D" id="1.20.1530.20">
    <property type="match status" value="2"/>
</dbReference>
<feature type="region of interest" description="Disordered" evidence="10">
    <location>
        <begin position="432"/>
        <end position="481"/>
    </location>
</feature>
<dbReference type="OrthoDB" id="1288932at2759"/>
<dbReference type="PANTHER" id="PTHR43562">
    <property type="entry name" value="NAPA-TYPE SODIUM/HYDROGEN ANTIPORTER"/>
    <property type="match status" value="1"/>
</dbReference>
<dbReference type="GO" id="GO:0015297">
    <property type="term" value="F:antiporter activity"/>
    <property type="evidence" value="ECO:0007669"/>
    <property type="project" value="UniProtKB-KW"/>
</dbReference>